<dbReference type="EMBL" id="UESZ01000001">
    <property type="protein sequence ID" value="SSA34541.1"/>
    <property type="molecule type" value="Genomic_DNA"/>
</dbReference>
<dbReference type="InterPro" id="IPR002477">
    <property type="entry name" value="Peptidoglycan-bd-like"/>
</dbReference>
<evidence type="ECO:0000313" key="4">
    <source>
        <dbReference type="EMBL" id="SSA34541.1"/>
    </source>
</evidence>
<dbReference type="Proteomes" id="UP000250028">
    <property type="component" value="Unassembled WGS sequence"/>
</dbReference>
<evidence type="ECO:0000256" key="1">
    <source>
        <dbReference type="SAM" id="SignalP"/>
    </source>
</evidence>
<gene>
    <name evidence="4" type="ORF">SAMN04489750_1864</name>
</gene>
<dbReference type="Pfam" id="PF13539">
    <property type="entry name" value="Peptidase_M15_4"/>
    <property type="match status" value="1"/>
</dbReference>
<evidence type="ECO:0000259" key="2">
    <source>
        <dbReference type="Pfam" id="PF01471"/>
    </source>
</evidence>
<feature type="chain" id="PRO_5016138779" evidence="1">
    <location>
        <begin position="31"/>
        <end position="293"/>
    </location>
</feature>
<dbReference type="Gene3D" id="1.10.101.10">
    <property type="entry name" value="PGBD-like superfamily/PGBD"/>
    <property type="match status" value="1"/>
</dbReference>
<feature type="signal peptide" evidence="1">
    <location>
        <begin position="1"/>
        <end position="30"/>
    </location>
</feature>
<sequence>MSHNLVRLLAGTGAAVALGATLVAAPSASAATSTLSCSVVATKSGDSGVLVSAIQSRLRVSVDGVFGPRTKAAVVAFQKSHRLVADGIVGPLTWSALGGFPCSAVGTSVAASVSSITPALATRMKTSYRAGCPVPLSGLRYVKVPYWGYDQRYHVGELVVNASIASATVTAFNTLARNHFPIQQMRLVDDFGGNDDNSVKANNTSAYNCRKITNGTGWSMHAYGKAIDINPWVNPYVYQGHPQYGVSTYVPRTPGKGKILCGDATYKAFTAGGFSWGGDWKAGVLDYQHFEHR</sequence>
<feature type="domain" description="Peptidase M15C" evidence="3">
    <location>
        <begin position="214"/>
        <end position="291"/>
    </location>
</feature>
<name>A0A2Y8ZQ98_9MICO</name>
<dbReference type="Pfam" id="PF01471">
    <property type="entry name" value="PG_binding_1"/>
    <property type="match status" value="1"/>
</dbReference>
<dbReference type="InterPro" id="IPR039561">
    <property type="entry name" value="Peptidase_M15C"/>
</dbReference>
<feature type="domain" description="Peptidoglycan binding-like" evidence="2">
    <location>
        <begin position="60"/>
        <end position="97"/>
    </location>
</feature>
<evidence type="ECO:0000259" key="3">
    <source>
        <dbReference type="Pfam" id="PF13539"/>
    </source>
</evidence>
<dbReference type="InterPro" id="IPR036365">
    <property type="entry name" value="PGBD-like_sf"/>
</dbReference>
<keyword evidence="1" id="KW-0732">Signal</keyword>
<evidence type="ECO:0000313" key="5">
    <source>
        <dbReference type="Proteomes" id="UP000250028"/>
    </source>
</evidence>
<dbReference type="RefSeq" id="WP_177647420.1">
    <property type="nucleotide sequence ID" value="NZ_QGDN01000001.1"/>
</dbReference>
<dbReference type="Gene3D" id="3.30.1380.10">
    <property type="match status" value="1"/>
</dbReference>
<protein>
    <submittedName>
        <fullName evidence="4">Peptidoglycan binding domain-containing protein</fullName>
    </submittedName>
</protein>
<dbReference type="GO" id="GO:0008233">
    <property type="term" value="F:peptidase activity"/>
    <property type="evidence" value="ECO:0007669"/>
    <property type="project" value="InterPro"/>
</dbReference>
<reference evidence="5" key="1">
    <citation type="submission" date="2016-10" db="EMBL/GenBank/DDBJ databases">
        <authorList>
            <person name="Varghese N."/>
            <person name="Submissions S."/>
        </authorList>
    </citation>
    <scope>NUCLEOTIDE SEQUENCE [LARGE SCALE GENOMIC DNA]</scope>
    <source>
        <strain evidence="5">DSM 22951</strain>
    </source>
</reference>
<dbReference type="AlphaFoldDB" id="A0A2Y8ZQ98"/>
<dbReference type="InterPro" id="IPR009045">
    <property type="entry name" value="Zn_M74/Hedgehog-like"/>
</dbReference>
<accession>A0A2Y8ZQ98</accession>
<dbReference type="InterPro" id="IPR036366">
    <property type="entry name" value="PGBDSf"/>
</dbReference>
<dbReference type="SUPFAM" id="SSF55166">
    <property type="entry name" value="Hedgehog/DD-peptidase"/>
    <property type="match status" value="1"/>
</dbReference>
<proteinExistence type="predicted"/>
<organism evidence="4 5">
    <name type="scientific">Branchiibius hedensis</name>
    <dbReference type="NCBI Taxonomy" id="672460"/>
    <lineage>
        <taxon>Bacteria</taxon>
        <taxon>Bacillati</taxon>
        <taxon>Actinomycetota</taxon>
        <taxon>Actinomycetes</taxon>
        <taxon>Micrococcales</taxon>
        <taxon>Dermacoccaceae</taxon>
        <taxon>Branchiibius</taxon>
    </lineage>
</organism>
<dbReference type="SUPFAM" id="SSF47090">
    <property type="entry name" value="PGBD-like"/>
    <property type="match status" value="1"/>
</dbReference>
<keyword evidence="5" id="KW-1185">Reference proteome</keyword>